<organism evidence="3 4">
    <name type="scientific">Cyphomyrmex costatus</name>
    <dbReference type="NCBI Taxonomy" id="456900"/>
    <lineage>
        <taxon>Eukaryota</taxon>
        <taxon>Metazoa</taxon>
        <taxon>Ecdysozoa</taxon>
        <taxon>Arthropoda</taxon>
        <taxon>Hexapoda</taxon>
        <taxon>Insecta</taxon>
        <taxon>Pterygota</taxon>
        <taxon>Neoptera</taxon>
        <taxon>Endopterygota</taxon>
        <taxon>Hymenoptera</taxon>
        <taxon>Apocrita</taxon>
        <taxon>Aculeata</taxon>
        <taxon>Formicoidea</taxon>
        <taxon>Formicidae</taxon>
        <taxon>Myrmicinae</taxon>
        <taxon>Cyphomyrmex</taxon>
    </lineage>
</organism>
<feature type="coiled-coil region" evidence="1">
    <location>
        <begin position="328"/>
        <end position="386"/>
    </location>
</feature>
<evidence type="ECO:0000313" key="4">
    <source>
        <dbReference type="Proteomes" id="UP000078542"/>
    </source>
</evidence>
<evidence type="ECO:0000256" key="1">
    <source>
        <dbReference type="SAM" id="Coils"/>
    </source>
</evidence>
<dbReference type="InterPro" id="IPR036691">
    <property type="entry name" value="Endo/exonu/phosph_ase_sf"/>
</dbReference>
<reference evidence="3 4" key="1">
    <citation type="submission" date="2016-03" db="EMBL/GenBank/DDBJ databases">
        <title>Cyphomyrmex costatus WGS genome.</title>
        <authorList>
            <person name="Nygaard S."/>
            <person name="Hu H."/>
            <person name="Boomsma J."/>
            <person name="Zhang G."/>
        </authorList>
    </citation>
    <scope>NUCLEOTIDE SEQUENCE [LARGE SCALE GENOMIC DNA]</scope>
    <source>
        <strain evidence="3">MS0001</strain>
        <tissue evidence="3">Whole body</tissue>
    </source>
</reference>
<evidence type="ECO:0000259" key="2">
    <source>
        <dbReference type="Pfam" id="PF14529"/>
    </source>
</evidence>
<keyword evidence="1" id="KW-0175">Coiled coil</keyword>
<proteinExistence type="predicted"/>
<sequence>MGGEKREQRVWGIFWNVADLKNETDFWEFLGNFEIIGLLETWIDEKEWGKLKEKMPKEWRWKCQPADRDKRRGRAKGGIITGIRKEIEENKEELESREGIQERKIILNGEKWRVVTIYNREGRKKGLEDLQEVIKEEEKRKMVMVGDFNARIGKEGGVRTLSGEEKRPEEGKRVSKDKVINKQGKELLRVIMILNGEKVGDEGGEWTYERTGGRSVIDYGIANWEAWEKIDRFEIGCRIESDHQPIIIDFGGRYARKEEVADEVGRIQDWSEEGINIYKEKIEKIEWKGEDVQEGWEELESEINSAVVWKRTGKRKGLGGSPWWDRECREKKREVNKVRKRYREGEERWENFIRCRREYREACRVKEELHKKREEEEIENIRTESQAWNFINKGRKKREGIMRGEKVRGSRLCRLCVDYKRVNDLRAPEYIRKIKRNEGKKLQMNARWRCGNEVRGNRYWQSEEDKRCRLCEREKEEIDHLKEKCVYVEKKVGRNFDVLNEDGRGHEWMKMIEKVRQDREREREGG</sequence>
<dbReference type="AlphaFoldDB" id="A0A151IJM5"/>
<gene>
    <name evidence="3" type="ORF">ALC62_05571</name>
</gene>
<accession>A0A151IJM5</accession>
<dbReference type="Pfam" id="PF14529">
    <property type="entry name" value="Exo_endo_phos_2"/>
    <property type="match status" value="1"/>
</dbReference>
<evidence type="ECO:0000313" key="3">
    <source>
        <dbReference type="EMBL" id="KYN03581.1"/>
    </source>
</evidence>
<protein>
    <recommendedName>
        <fullName evidence="2">Endonuclease/exonuclease/phosphatase domain-containing protein</fullName>
    </recommendedName>
</protein>
<dbReference type="InterPro" id="IPR005135">
    <property type="entry name" value="Endo/exonuclease/phosphatase"/>
</dbReference>
<keyword evidence="4" id="KW-1185">Reference proteome</keyword>
<dbReference type="SUPFAM" id="SSF56219">
    <property type="entry name" value="DNase I-like"/>
    <property type="match status" value="1"/>
</dbReference>
<feature type="domain" description="Endonuclease/exonuclease/phosphatase" evidence="2">
    <location>
        <begin position="113"/>
        <end position="247"/>
    </location>
</feature>
<dbReference type="Gene3D" id="3.60.10.10">
    <property type="entry name" value="Endonuclease/exonuclease/phosphatase"/>
    <property type="match status" value="1"/>
</dbReference>
<dbReference type="GO" id="GO:0003824">
    <property type="term" value="F:catalytic activity"/>
    <property type="evidence" value="ECO:0007669"/>
    <property type="project" value="InterPro"/>
</dbReference>
<name>A0A151IJM5_9HYME</name>
<dbReference type="Proteomes" id="UP000078542">
    <property type="component" value="Unassembled WGS sequence"/>
</dbReference>
<dbReference type="EMBL" id="KQ977327">
    <property type="protein sequence ID" value="KYN03581.1"/>
    <property type="molecule type" value="Genomic_DNA"/>
</dbReference>